<dbReference type="GeneID" id="9684959"/>
<dbReference type="PANTHER" id="PTHR14580:SF0">
    <property type="entry name" value="MULTIPLE MYELOMA TUMOR-ASSOCIATED PROTEIN 2"/>
    <property type="match status" value="1"/>
</dbReference>
<dbReference type="RefSeq" id="XP_003059219.1">
    <property type="nucleotide sequence ID" value="XM_003059173.1"/>
</dbReference>
<dbReference type="EMBL" id="GG663740">
    <property type="protein sequence ID" value="EEH56351.1"/>
    <property type="molecule type" value="Genomic_DNA"/>
</dbReference>
<feature type="domain" description="Multiple myeloma tumor-associated protein 2-like N-terminal" evidence="2">
    <location>
        <begin position="9"/>
        <end position="83"/>
    </location>
</feature>
<dbReference type="Pfam" id="PF10159">
    <property type="entry name" value="MMtag"/>
    <property type="match status" value="1"/>
</dbReference>
<dbReference type="OrthoDB" id="5390672at2759"/>
<dbReference type="PANTHER" id="PTHR14580">
    <property type="entry name" value="MULTIPLE MYELOMA TUMOR-ASSOCIATED PROTEIN 2 FAMILY MEMBER"/>
    <property type="match status" value="1"/>
</dbReference>
<dbReference type="InterPro" id="IPR039207">
    <property type="entry name" value="MMTAG2-like"/>
</dbReference>
<organism evidence="4">
    <name type="scientific">Micromonas pusilla (strain CCMP1545)</name>
    <name type="common">Picoplanktonic green alga</name>
    <dbReference type="NCBI Taxonomy" id="564608"/>
    <lineage>
        <taxon>Eukaryota</taxon>
        <taxon>Viridiplantae</taxon>
        <taxon>Chlorophyta</taxon>
        <taxon>Mamiellophyceae</taxon>
        <taxon>Mamiellales</taxon>
        <taxon>Mamiellaceae</taxon>
        <taxon>Micromonas</taxon>
    </lineage>
</organism>
<feature type="region of interest" description="Disordered" evidence="1">
    <location>
        <begin position="87"/>
        <end position="242"/>
    </location>
</feature>
<protein>
    <submittedName>
        <fullName evidence="3">Predicted protein</fullName>
    </submittedName>
</protein>
<reference evidence="3 4" key="1">
    <citation type="journal article" date="2009" name="Science">
        <title>Green evolution and dynamic adaptations revealed by genomes of the marine picoeukaryotes Micromonas.</title>
        <authorList>
            <person name="Worden A.Z."/>
            <person name="Lee J.H."/>
            <person name="Mock T."/>
            <person name="Rouze P."/>
            <person name="Simmons M.P."/>
            <person name="Aerts A.L."/>
            <person name="Allen A.E."/>
            <person name="Cuvelier M.L."/>
            <person name="Derelle E."/>
            <person name="Everett M.V."/>
            <person name="Foulon E."/>
            <person name="Grimwood J."/>
            <person name="Gundlach H."/>
            <person name="Henrissat B."/>
            <person name="Napoli C."/>
            <person name="McDonald S.M."/>
            <person name="Parker M.S."/>
            <person name="Rombauts S."/>
            <person name="Salamov A."/>
            <person name="Von Dassow P."/>
            <person name="Badger J.H."/>
            <person name="Coutinho P.M."/>
            <person name="Demir E."/>
            <person name="Dubchak I."/>
            <person name="Gentemann C."/>
            <person name="Eikrem W."/>
            <person name="Gready J.E."/>
            <person name="John U."/>
            <person name="Lanier W."/>
            <person name="Lindquist E.A."/>
            <person name="Lucas S."/>
            <person name="Mayer K.F."/>
            <person name="Moreau H."/>
            <person name="Not F."/>
            <person name="Otillar R."/>
            <person name="Panaud O."/>
            <person name="Pangilinan J."/>
            <person name="Paulsen I."/>
            <person name="Piegu B."/>
            <person name="Poliakov A."/>
            <person name="Robbens S."/>
            <person name="Schmutz J."/>
            <person name="Toulza E."/>
            <person name="Wyss T."/>
            <person name="Zelensky A."/>
            <person name="Zhou K."/>
            <person name="Armbrust E.V."/>
            <person name="Bhattacharya D."/>
            <person name="Goodenough U.W."/>
            <person name="Van de Peer Y."/>
            <person name="Grigoriev I.V."/>
        </authorList>
    </citation>
    <scope>NUCLEOTIDE SEQUENCE [LARGE SCALE GENOMIC DNA]</scope>
    <source>
        <strain evidence="3 4">CCMP1545</strain>
    </source>
</reference>
<dbReference type="eggNOG" id="KOG4520">
    <property type="taxonomic scope" value="Eukaryota"/>
</dbReference>
<feature type="compositionally biased region" description="Basic and acidic residues" evidence="1">
    <location>
        <begin position="12"/>
        <end position="22"/>
    </location>
</feature>
<name>C1MUL9_MICPC</name>
<dbReference type="Proteomes" id="UP000001876">
    <property type="component" value="Unassembled WGS sequence"/>
</dbReference>
<dbReference type="InterPro" id="IPR019315">
    <property type="entry name" value="MMTA2_N"/>
</dbReference>
<feature type="compositionally biased region" description="Gly residues" evidence="1">
    <location>
        <begin position="141"/>
        <end position="151"/>
    </location>
</feature>
<feature type="compositionally biased region" description="Low complexity" evidence="1">
    <location>
        <begin position="230"/>
        <end position="242"/>
    </location>
</feature>
<feature type="compositionally biased region" description="Basic residues" evidence="1">
    <location>
        <begin position="203"/>
        <end position="223"/>
    </location>
</feature>
<evidence type="ECO:0000256" key="1">
    <source>
        <dbReference type="SAM" id="MobiDB-lite"/>
    </source>
</evidence>
<feature type="compositionally biased region" description="Basic residues" evidence="1">
    <location>
        <begin position="184"/>
        <end position="196"/>
    </location>
</feature>
<keyword evidence="4" id="KW-1185">Reference proteome</keyword>
<dbReference type="KEGG" id="mpp:MICPUCDRAFT_58858"/>
<dbReference type="AlphaFoldDB" id="C1MUL9"/>
<accession>C1MUL9</accession>
<feature type="region of interest" description="Disordered" evidence="1">
    <location>
        <begin position="1"/>
        <end position="22"/>
    </location>
</feature>
<feature type="compositionally biased region" description="Basic and acidic residues" evidence="1">
    <location>
        <begin position="87"/>
        <end position="127"/>
    </location>
</feature>
<evidence type="ECO:0000313" key="3">
    <source>
        <dbReference type="EMBL" id="EEH56351.1"/>
    </source>
</evidence>
<gene>
    <name evidence="3" type="ORF">MICPUCDRAFT_58858</name>
</gene>
<proteinExistence type="predicted"/>
<dbReference type="OMA" id="DILWYTR"/>
<sequence>MRMEPARGGTRGGKDQFDWNDVKGDKDREYYLGHSVKASVGRWQKGKDILWYTREKGDGPGGANDEIAAIKAAEENAMAEALGLKPRTEHVNRGTNLEKHEMDEFLKRGRTDDDRDWKDEDAKEAARIKGLGAPAEMQRGGVEGEVLGGVGLDDDDDDDERRVKRARAEGGASIPPPPTLTAKERKKLKEKAKKRERKEAKKAEKKARKREKKEAKRAKKREKATRAGRSPSSSSSSSSSST</sequence>
<evidence type="ECO:0000259" key="2">
    <source>
        <dbReference type="Pfam" id="PF10159"/>
    </source>
</evidence>
<evidence type="ECO:0000313" key="4">
    <source>
        <dbReference type="Proteomes" id="UP000001876"/>
    </source>
</evidence>